<reference evidence="2" key="2">
    <citation type="journal article" date="2019" name="IMA Fungus">
        <title>Genome sequencing and comparison of five Tilletia species to identify candidate genes for the detection of regulated species infecting wheat.</title>
        <authorList>
            <person name="Nguyen H.D.T."/>
            <person name="Sultana T."/>
            <person name="Kesanakurti P."/>
            <person name="Hambleton S."/>
        </authorList>
    </citation>
    <scope>NUCLEOTIDE SEQUENCE</scope>
    <source>
        <strain evidence="2">DAOMC 238032</strain>
    </source>
</reference>
<reference evidence="2" key="1">
    <citation type="submission" date="2016-04" db="EMBL/GenBank/DDBJ databases">
        <authorList>
            <person name="Nguyen H.D."/>
            <person name="Kesanakurti P."/>
            <person name="Cullis J."/>
            <person name="Levesque C.A."/>
            <person name="Hambleton S."/>
        </authorList>
    </citation>
    <scope>NUCLEOTIDE SEQUENCE</scope>
    <source>
        <strain evidence="2">DAOMC 238032</strain>
    </source>
</reference>
<evidence type="ECO:0000313" key="3">
    <source>
        <dbReference type="Proteomes" id="UP000077671"/>
    </source>
</evidence>
<gene>
    <name evidence="2" type="ORF">A4X03_0g9395</name>
</gene>
<dbReference type="Pfam" id="PF05136">
    <property type="entry name" value="Phage_portal_2"/>
    <property type="match status" value="2"/>
</dbReference>
<dbReference type="GO" id="GO:0019068">
    <property type="term" value="P:virion assembly"/>
    <property type="evidence" value="ECO:0007669"/>
    <property type="project" value="InterPro"/>
</dbReference>
<protein>
    <recommendedName>
        <fullName evidence="4">Phage portal protein</fullName>
    </recommendedName>
</protein>
<accession>A0A8T8SBD2</accession>
<comment type="caution">
    <text evidence="2">The sequence shown here is derived from an EMBL/GenBank/DDBJ whole genome shotgun (WGS) entry which is preliminary data.</text>
</comment>
<sequence length="441" mass="48387">MELLGDSSASNLPVPAGRIAGPTVGTGQELMIAGDTFEGASQLSREMASWAPALRSADLDILPAKRLVDARSRDTMRNDAYVQGAANIHRDSIVGSMFMLMPQPSSLMLFGKEDTTWEDEFSEEVAEKFTAVAESPENWLDAQRRTTFTGMIRLLTMIYAARGEAGDRSIRGGIKQDKFGAPLGYYIRNAHPSDWAAPDSYTWTYVEARKPWGRLQFAHIFEATREDQSRGIAQMVAALKEMRMAKNFRDIVLQNAVINATYAASIESELPTAEIFARLGGSDATPEAVSAALQAYMVGHYSTLSEFMGGAKNLAINNVKIPHLPPGSKLQLRGAGDGGPLGTGFETSLLRHIAASLDVSYEEFSRDFTQTNYSGFKGALNATGKAMRGRKKMVADRAANIIYRLWFEEAMNAGEIKSLPRRAPSFYEGMNAEAYCRADWI</sequence>
<feature type="non-terminal residue" evidence="2">
    <location>
        <position position="441"/>
    </location>
</feature>
<name>A0A8T8SBD2_9BASI</name>
<evidence type="ECO:0000313" key="2">
    <source>
        <dbReference type="EMBL" id="KAE8236560.1"/>
    </source>
</evidence>
<dbReference type="GO" id="GO:0005198">
    <property type="term" value="F:structural molecule activity"/>
    <property type="evidence" value="ECO:0007669"/>
    <property type="project" value="InterPro"/>
</dbReference>
<proteinExistence type="predicted"/>
<dbReference type="Proteomes" id="UP000077671">
    <property type="component" value="Unassembled WGS sequence"/>
</dbReference>
<dbReference type="InterPro" id="IPR006429">
    <property type="entry name" value="Phage_lambda_portal"/>
</dbReference>
<evidence type="ECO:0000256" key="1">
    <source>
        <dbReference type="SAM" id="MobiDB-lite"/>
    </source>
</evidence>
<organism evidence="2 3">
    <name type="scientific">Tilletia caries</name>
    <name type="common">wheat bunt fungus</name>
    <dbReference type="NCBI Taxonomy" id="13290"/>
    <lineage>
        <taxon>Eukaryota</taxon>
        <taxon>Fungi</taxon>
        <taxon>Dikarya</taxon>
        <taxon>Basidiomycota</taxon>
        <taxon>Ustilaginomycotina</taxon>
        <taxon>Exobasidiomycetes</taxon>
        <taxon>Tilletiales</taxon>
        <taxon>Tilletiaceae</taxon>
        <taxon>Tilletia</taxon>
    </lineage>
</organism>
<dbReference type="AlphaFoldDB" id="A0A8T8SBD2"/>
<feature type="region of interest" description="Disordered" evidence="1">
    <location>
        <begin position="1"/>
        <end position="20"/>
    </location>
</feature>
<dbReference type="EMBL" id="LWDD02003693">
    <property type="protein sequence ID" value="KAE8236560.1"/>
    <property type="molecule type" value="Genomic_DNA"/>
</dbReference>
<evidence type="ECO:0008006" key="4">
    <source>
        <dbReference type="Google" id="ProtNLM"/>
    </source>
</evidence>